<dbReference type="SUPFAM" id="SSF53474">
    <property type="entry name" value="alpha/beta-Hydrolases"/>
    <property type="match status" value="1"/>
</dbReference>
<feature type="region of interest" description="Disordered" evidence="1">
    <location>
        <begin position="1"/>
        <end position="76"/>
    </location>
</feature>
<dbReference type="Gene3D" id="3.40.50.1820">
    <property type="entry name" value="alpha/beta hydrolase"/>
    <property type="match status" value="2"/>
</dbReference>
<evidence type="ECO:0000313" key="3">
    <source>
        <dbReference type="EMBL" id="PWZ03685.1"/>
    </source>
</evidence>
<gene>
    <name evidence="3" type="ORF">BCV70DRAFT_197886</name>
</gene>
<dbReference type="Proteomes" id="UP000246740">
    <property type="component" value="Unassembled WGS sequence"/>
</dbReference>
<dbReference type="AlphaFoldDB" id="A0A317XZJ7"/>
<feature type="compositionally biased region" description="Polar residues" evidence="1">
    <location>
        <begin position="31"/>
        <end position="55"/>
    </location>
</feature>
<evidence type="ECO:0000256" key="2">
    <source>
        <dbReference type="SAM" id="Phobius"/>
    </source>
</evidence>
<feature type="transmembrane region" description="Helical" evidence="2">
    <location>
        <begin position="135"/>
        <end position="155"/>
    </location>
</feature>
<keyword evidence="2" id="KW-1133">Transmembrane helix</keyword>
<evidence type="ECO:0000313" key="4">
    <source>
        <dbReference type="Proteomes" id="UP000246740"/>
    </source>
</evidence>
<organism evidence="3 4">
    <name type="scientific">Testicularia cyperi</name>
    <dbReference type="NCBI Taxonomy" id="1882483"/>
    <lineage>
        <taxon>Eukaryota</taxon>
        <taxon>Fungi</taxon>
        <taxon>Dikarya</taxon>
        <taxon>Basidiomycota</taxon>
        <taxon>Ustilaginomycotina</taxon>
        <taxon>Ustilaginomycetes</taxon>
        <taxon>Ustilaginales</taxon>
        <taxon>Anthracoideaceae</taxon>
        <taxon>Testicularia</taxon>
    </lineage>
</organism>
<dbReference type="GO" id="GO:0016787">
    <property type="term" value="F:hydrolase activity"/>
    <property type="evidence" value="ECO:0007669"/>
    <property type="project" value="UniProtKB-KW"/>
</dbReference>
<proteinExistence type="predicted"/>
<protein>
    <submittedName>
        <fullName evidence="3">Alpha/beta-hydrolase</fullName>
    </submittedName>
</protein>
<keyword evidence="2" id="KW-0812">Transmembrane</keyword>
<dbReference type="OrthoDB" id="6495301at2759"/>
<feature type="transmembrane region" description="Helical" evidence="2">
    <location>
        <begin position="104"/>
        <end position="129"/>
    </location>
</feature>
<feature type="compositionally biased region" description="Basic residues" evidence="1">
    <location>
        <begin position="504"/>
        <end position="514"/>
    </location>
</feature>
<feature type="compositionally biased region" description="Polar residues" evidence="1">
    <location>
        <begin position="1"/>
        <end position="17"/>
    </location>
</feature>
<name>A0A317XZJ7_9BASI</name>
<accession>A0A317XZJ7</accession>
<dbReference type="EMBL" id="KZ819188">
    <property type="protein sequence ID" value="PWZ03685.1"/>
    <property type="molecule type" value="Genomic_DNA"/>
</dbReference>
<sequence length="695" mass="76215">MSRNPRVSRHNLSSSAGNDPDSQHHRDPRLASSQRPLRPSFSTIPTTAMQPSLSTARPLHGGRRHDDNFGSPPPSPSYYPEYAPQAPVLPKRSQRYLAFLLKPLVLPAVVVGLPVWPLVALLCAVPIIGVMAIPILLLMSIILLYAVAWISYLALAQKDLPAAWSNPRSWSPKNFAPFLPLNPVRCAKVDLAALRYSLTAIRIVFPAIFDWSYRRIMVIGTTKGSRVVKEGILYGSPSRGKRLDVYLPAEAPVQPPSSSTSNAFGPTPAGSSPPVNGASYGSGAPVIVVIPSVMAPLTITTKRRLYLQLALRLRRLGYCVVVADITYYPESRIRSSIVDLRLVLRWTAKNCQRYGGDPNKIYVMGHGLSAHLVMLTVAQEAVVLSREGHLDRAYERQRHLLRSRHGQHGYDAEADEEWFKSGEVGKPTTERRLSVASALDESNNEPVQVQVERGPGLVATGSDGTDGWVDESVADMSHEARSGVTLKRAGGGVSGSASESRAHTPTRSHHRASTSRKLEEAESILTSAAYRKAEEEVGNGLKRVEIYEPEVELPPLAGVILLSGISDVIKGFRSESERGLEHLSYLRRSTGPSHFSCLIHSPAHLLYAAKNIVDPRLLPDKFLLIHGGKDSVVPVEQSTLLKTLLVGIGVENVRLRAYRNLGHAESVACLFLGMAKRYTRYTRQISEDISTFINQ</sequence>
<reference evidence="3 4" key="1">
    <citation type="journal article" date="2018" name="Mol. Biol. Evol.">
        <title>Broad Genomic Sampling Reveals a Smut Pathogenic Ancestry of the Fungal Clade Ustilaginomycotina.</title>
        <authorList>
            <person name="Kijpornyongpan T."/>
            <person name="Mondo S.J."/>
            <person name="Barry K."/>
            <person name="Sandor L."/>
            <person name="Lee J."/>
            <person name="Lipzen A."/>
            <person name="Pangilinan J."/>
            <person name="LaButti K."/>
            <person name="Hainaut M."/>
            <person name="Henrissat B."/>
            <person name="Grigoriev I.V."/>
            <person name="Spatafora J.W."/>
            <person name="Aime M.C."/>
        </authorList>
    </citation>
    <scope>NUCLEOTIDE SEQUENCE [LARGE SCALE GENOMIC DNA]</scope>
    <source>
        <strain evidence="3 4">MCA 3645</strain>
    </source>
</reference>
<dbReference type="InterPro" id="IPR029058">
    <property type="entry name" value="AB_hydrolase_fold"/>
</dbReference>
<dbReference type="InParanoid" id="A0A317XZJ7"/>
<keyword evidence="4" id="KW-1185">Reference proteome</keyword>
<dbReference type="STRING" id="1882483.A0A317XZJ7"/>
<evidence type="ECO:0000256" key="1">
    <source>
        <dbReference type="SAM" id="MobiDB-lite"/>
    </source>
</evidence>
<feature type="region of interest" description="Disordered" evidence="1">
    <location>
        <begin position="486"/>
        <end position="518"/>
    </location>
</feature>
<keyword evidence="2" id="KW-0472">Membrane</keyword>
<keyword evidence="3" id="KW-0378">Hydrolase</keyword>